<evidence type="ECO:0000256" key="7">
    <source>
        <dbReference type="ARBA" id="ARBA00022989"/>
    </source>
</evidence>
<comment type="similarity">
    <text evidence="2 10">Belongs to the glycosyltransferase 31 family.</text>
</comment>
<evidence type="ECO:0000256" key="10">
    <source>
        <dbReference type="RuleBase" id="RU363063"/>
    </source>
</evidence>
<comment type="caution">
    <text evidence="11">The sequence shown here is derived from an EMBL/GenBank/DDBJ whole genome shotgun (WGS) entry which is preliminary data.</text>
</comment>
<dbReference type="PANTHER" id="PTHR11214:SF376">
    <property type="entry name" value="HEXOSYLTRANSFERASE"/>
    <property type="match status" value="1"/>
</dbReference>
<dbReference type="GO" id="GO:0016758">
    <property type="term" value="F:hexosyltransferase activity"/>
    <property type="evidence" value="ECO:0007669"/>
    <property type="project" value="InterPro"/>
</dbReference>
<keyword evidence="7 10" id="KW-1133">Transmembrane helix</keyword>
<dbReference type="GO" id="GO:0006493">
    <property type="term" value="P:protein O-linked glycosylation"/>
    <property type="evidence" value="ECO:0007669"/>
    <property type="project" value="TreeGrafter"/>
</dbReference>
<keyword evidence="6 10" id="KW-0735">Signal-anchor</keyword>
<sequence length="422" mass="46649">MLTSARFRPQVCRLVCDGRERGRYSVSEPEAAPPPPPVVLMTWGRPSEEPRPRRLLLAAHSSPPACELRPRRLSCCQIAAAVTALLVFYVVLLLTILYATGSMDALVASSSRSGRRGADALESTAEEADVAPWTSGSVDIERLELVHSPSEACSGRPPYLAAFVHSAPSHARHRAVVRRTWGAVRDVDGAGVRVVFVLGRPSSDDDSGTQSLIDAEARQFGDIVQADFVDTYRNLTIKHLLGQRWMLKHCGAANFFVKADDDAFVDVYQLVRFMKRTHGSTAPSTLVCNVLPAGTPVLRRGKWAVSRSELAANEYPRFCGGILYLAAPETARRLYSAARSHPHPLWVDDAFVTGLAAERAGVRHFFMNLRYTYEPDELHQWLEPERVGPLPYMVAHMDTAAPGWAELALRVWQKTLRTSQKA</sequence>
<evidence type="ECO:0000256" key="8">
    <source>
        <dbReference type="ARBA" id="ARBA00023034"/>
    </source>
</evidence>
<organism evidence="11 12">
    <name type="scientific">Amphibalanus amphitrite</name>
    <name type="common">Striped barnacle</name>
    <name type="synonym">Balanus amphitrite</name>
    <dbReference type="NCBI Taxonomy" id="1232801"/>
    <lineage>
        <taxon>Eukaryota</taxon>
        <taxon>Metazoa</taxon>
        <taxon>Ecdysozoa</taxon>
        <taxon>Arthropoda</taxon>
        <taxon>Crustacea</taxon>
        <taxon>Multicrustacea</taxon>
        <taxon>Cirripedia</taxon>
        <taxon>Thoracica</taxon>
        <taxon>Thoracicalcarea</taxon>
        <taxon>Balanomorpha</taxon>
        <taxon>Balanoidea</taxon>
        <taxon>Balanidae</taxon>
        <taxon>Amphibalaninae</taxon>
        <taxon>Amphibalanus</taxon>
    </lineage>
</organism>
<keyword evidence="3 10" id="KW-0328">Glycosyltransferase</keyword>
<dbReference type="OrthoDB" id="115198at2759"/>
<dbReference type="EMBL" id="VIIS01001586">
    <property type="protein sequence ID" value="KAF0296008.1"/>
    <property type="molecule type" value="Genomic_DNA"/>
</dbReference>
<gene>
    <name evidence="11" type="primary">B3GALT5_2</name>
    <name evidence="11" type="ORF">FJT64_006533</name>
</gene>
<keyword evidence="12" id="KW-1185">Reference proteome</keyword>
<comment type="subcellular location">
    <subcellularLocation>
        <location evidence="1 10">Golgi apparatus membrane</location>
        <topology evidence="1 10">Single-pass type II membrane protein</topology>
    </subcellularLocation>
</comment>
<dbReference type="Proteomes" id="UP000440578">
    <property type="component" value="Unassembled WGS sequence"/>
</dbReference>
<evidence type="ECO:0000313" key="12">
    <source>
        <dbReference type="Proteomes" id="UP000440578"/>
    </source>
</evidence>
<dbReference type="GO" id="GO:0000139">
    <property type="term" value="C:Golgi membrane"/>
    <property type="evidence" value="ECO:0007669"/>
    <property type="project" value="UniProtKB-SubCell"/>
</dbReference>
<keyword evidence="4 11" id="KW-0808">Transferase</keyword>
<evidence type="ECO:0000256" key="6">
    <source>
        <dbReference type="ARBA" id="ARBA00022968"/>
    </source>
</evidence>
<dbReference type="Gene3D" id="3.90.550.50">
    <property type="match status" value="1"/>
</dbReference>
<dbReference type="EC" id="2.4.1.-" evidence="10"/>
<accession>A0A6A4W1R6</accession>
<evidence type="ECO:0000256" key="9">
    <source>
        <dbReference type="ARBA" id="ARBA00023136"/>
    </source>
</evidence>
<dbReference type="PANTHER" id="PTHR11214">
    <property type="entry name" value="BETA-1,3-N-ACETYLGLUCOSAMINYLTRANSFERASE"/>
    <property type="match status" value="1"/>
</dbReference>
<reference evidence="11 12" key="1">
    <citation type="submission" date="2019-07" db="EMBL/GenBank/DDBJ databases">
        <title>Draft genome assembly of a fouling barnacle, Amphibalanus amphitrite (Darwin, 1854): The first reference genome for Thecostraca.</title>
        <authorList>
            <person name="Kim W."/>
        </authorList>
    </citation>
    <scope>NUCLEOTIDE SEQUENCE [LARGE SCALE GENOMIC DNA]</scope>
    <source>
        <strain evidence="11">SNU_AA5</strain>
        <tissue evidence="11">Soma without cirri and trophi</tissue>
    </source>
</reference>
<dbReference type="Pfam" id="PF01762">
    <property type="entry name" value="Galactosyl_T"/>
    <property type="match status" value="1"/>
</dbReference>
<keyword evidence="8 10" id="KW-0333">Golgi apparatus</keyword>
<dbReference type="InterPro" id="IPR002659">
    <property type="entry name" value="Glyco_trans_31"/>
</dbReference>
<keyword evidence="9 10" id="KW-0472">Membrane</keyword>
<evidence type="ECO:0000256" key="4">
    <source>
        <dbReference type="ARBA" id="ARBA00022679"/>
    </source>
</evidence>
<evidence type="ECO:0000256" key="2">
    <source>
        <dbReference type="ARBA" id="ARBA00008661"/>
    </source>
</evidence>
<dbReference type="AlphaFoldDB" id="A0A6A4W1R6"/>
<evidence type="ECO:0000313" key="11">
    <source>
        <dbReference type="EMBL" id="KAF0296008.1"/>
    </source>
</evidence>
<protein>
    <recommendedName>
        <fullName evidence="10">Hexosyltransferase</fullName>
        <ecNumber evidence="10">2.4.1.-</ecNumber>
    </recommendedName>
</protein>
<keyword evidence="5 10" id="KW-0812">Transmembrane</keyword>
<evidence type="ECO:0000256" key="1">
    <source>
        <dbReference type="ARBA" id="ARBA00004323"/>
    </source>
</evidence>
<name>A0A6A4W1R6_AMPAM</name>
<evidence type="ECO:0000256" key="3">
    <source>
        <dbReference type="ARBA" id="ARBA00022676"/>
    </source>
</evidence>
<feature type="transmembrane region" description="Helical" evidence="10">
    <location>
        <begin position="78"/>
        <end position="99"/>
    </location>
</feature>
<evidence type="ECO:0000256" key="5">
    <source>
        <dbReference type="ARBA" id="ARBA00022692"/>
    </source>
</evidence>
<proteinExistence type="inferred from homology"/>